<gene>
    <name evidence="2" type="ORF">HZH66_014610</name>
</gene>
<keyword evidence="3" id="KW-1185">Reference proteome</keyword>
<feature type="compositionally biased region" description="Acidic residues" evidence="1">
    <location>
        <begin position="155"/>
        <end position="213"/>
    </location>
</feature>
<comment type="caution">
    <text evidence="2">The sequence shown here is derived from an EMBL/GenBank/DDBJ whole genome shotgun (WGS) entry which is preliminary data.</text>
</comment>
<name>A0A834MPQ3_VESVU</name>
<evidence type="ECO:0000256" key="1">
    <source>
        <dbReference type="SAM" id="MobiDB-lite"/>
    </source>
</evidence>
<dbReference type="AlphaFoldDB" id="A0A834MPQ3"/>
<feature type="region of interest" description="Disordered" evidence="1">
    <location>
        <begin position="155"/>
        <end position="227"/>
    </location>
</feature>
<accession>A0A834MPQ3</accession>
<dbReference type="EMBL" id="JACSEA010000022">
    <property type="protein sequence ID" value="KAF7380255.1"/>
    <property type="molecule type" value="Genomic_DNA"/>
</dbReference>
<evidence type="ECO:0000313" key="2">
    <source>
        <dbReference type="EMBL" id="KAF7380255.1"/>
    </source>
</evidence>
<organism evidence="2 3">
    <name type="scientific">Vespula vulgaris</name>
    <name type="common">Yellow jacket</name>
    <name type="synonym">Wasp</name>
    <dbReference type="NCBI Taxonomy" id="7454"/>
    <lineage>
        <taxon>Eukaryota</taxon>
        <taxon>Metazoa</taxon>
        <taxon>Ecdysozoa</taxon>
        <taxon>Arthropoda</taxon>
        <taxon>Hexapoda</taxon>
        <taxon>Insecta</taxon>
        <taxon>Pterygota</taxon>
        <taxon>Neoptera</taxon>
        <taxon>Endopterygota</taxon>
        <taxon>Hymenoptera</taxon>
        <taxon>Apocrita</taxon>
        <taxon>Aculeata</taxon>
        <taxon>Vespoidea</taxon>
        <taxon>Vespidae</taxon>
        <taxon>Vespinae</taxon>
        <taxon>Vespula</taxon>
    </lineage>
</organism>
<protein>
    <submittedName>
        <fullName evidence="2">Uncharacterized protein</fullName>
    </submittedName>
</protein>
<dbReference type="Proteomes" id="UP000614350">
    <property type="component" value="Unassembled WGS sequence"/>
</dbReference>
<evidence type="ECO:0000313" key="3">
    <source>
        <dbReference type="Proteomes" id="UP000614350"/>
    </source>
</evidence>
<reference evidence="2" key="1">
    <citation type="journal article" date="2020" name="G3 (Bethesda)">
        <title>High-Quality Assemblies for Three Invasive Social Wasps from the &lt;i&gt;Vespula&lt;/i&gt; Genus.</title>
        <authorList>
            <person name="Harrop T.W.R."/>
            <person name="Guhlin J."/>
            <person name="McLaughlin G.M."/>
            <person name="Permina E."/>
            <person name="Stockwell P."/>
            <person name="Gilligan J."/>
            <person name="Le Lec M.F."/>
            <person name="Gruber M.A.M."/>
            <person name="Quinn O."/>
            <person name="Lovegrove M."/>
            <person name="Duncan E.J."/>
            <person name="Remnant E.J."/>
            <person name="Van Eeckhoven J."/>
            <person name="Graham B."/>
            <person name="Knapp R.A."/>
            <person name="Langford K.W."/>
            <person name="Kronenberg Z."/>
            <person name="Press M.O."/>
            <person name="Eacker S.M."/>
            <person name="Wilson-Rankin E.E."/>
            <person name="Purcell J."/>
            <person name="Lester P.J."/>
            <person name="Dearden P.K."/>
        </authorList>
    </citation>
    <scope>NUCLEOTIDE SEQUENCE</scope>
    <source>
        <strain evidence="2">Marl-1</strain>
    </source>
</reference>
<proteinExistence type="predicted"/>
<sequence length="227" mass="27052">MVKQTEYLFQRNPIWVALARGYKRLRGERLSKGRLTAHAEPGSKWNFSSFKKIFFQTKKYFFKDIGICFLASFEAINTCHRQQKIKVDHIADGIFGYRTDDNLDSTCSDNYRYDNSIYFKSIVKIKSDKKNLREINDDFKKENLLIRAIIVVAEEEEEENEEEKEEGEKEEMEEGEQEEEEEGEEEEEEEVEEEEDYEDEEQEEEEEEEEAEDEGKNHELVYDSIDD</sequence>